<protein>
    <submittedName>
        <fullName evidence="1">Uncharacterized protein</fullName>
    </submittedName>
</protein>
<name>A0ACC3MIM3_9PEZI</name>
<keyword evidence="2" id="KW-1185">Reference proteome</keyword>
<dbReference type="Proteomes" id="UP001281147">
    <property type="component" value="Unassembled WGS sequence"/>
</dbReference>
<gene>
    <name evidence="1" type="ORF">LTR37_018519</name>
</gene>
<evidence type="ECO:0000313" key="1">
    <source>
        <dbReference type="EMBL" id="KAK3691640.1"/>
    </source>
</evidence>
<sequence>MSNFIGINADGTPARSSSMQGSNNTGPPVHHSDAPVSVFDHPAIGGQPNANAPIADMVAVTSYNNGRHYPTASNGDYHRQAASWPSAQTGVYHETPPRDAFDAVQRLDAELKGLQQERVEDRKDLRAEIRRQKQRLASQEETFKESDEKAEAVHSKLGRGLDYLAQRTHLENQLLATDIHNCYAQTGGHVYGIHAALARVERGLEYVAERTLLEFVQSHNGRISNSNRLALLEGKMKAESSSLNTLGFTVEGRFLEVEKRIKKATNELKADSQCAGNAAVETLRNSLRKDFSTLTKRISDTETLVANESHDAALQKARLDQQLTETEKRCASDQRLHELVENAKLQDKRFETLERKVDSILCETITHLASALQKQATAGPNQIVGLQNQVDALRSQVESKHILLNDVSESVFGNAEAVGLRDQFDTYRRESDKAVARCERSLNELARRHDEQVHRPADNMYTDGRINVLTSHLQRVDRRVMRNISQTANRLGDLQEHLARSEGRFADELGHVREDSSQLESKVIDLDCQVQQTDDQARRLDTQRCQSLESIVENSETFRTEVRCKMKCFENTLESLQSRIEMVASKQTSTSDRERSRIIGEIGHLLQTACDSPNSVVHPPAPTVATGSDNVRPASKASAHAMSPDPSSAEIESESTARSSFQPTVTETSGKATASDILNSVDVLVATNEVARNGHQVEETEVLDGDDAYQPSDHEQSVQDPPRRSCRRRVA</sequence>
<reference evidence="1" key="1">
    <citation type="submission" date="2023-07" db="EMBL/GenBank/DDBJ databases">
        <title>Black Yeasts Isolated from many extreme environments.</title>
        <authorList>
            <person name="Coleine C."/>
            <person name="Stajich J.E."/>
            <person name="Selbmann L."/>
        </authorList>
    </citation>
    <scope>NUCLEOTIDE SEQUENCE</scope>
    <source>
        <strain evidence="1">CCFEE 5714</strain>
    </source>
</reference>
<evidence type="ECO:0000313" key="2">
    <source>
        <dbReference type="Proteomes" id="UP001281147"/>
    </source>
</evidence>
<organism evidence="1 2">
    <name type="scientific">Vermiconidia calcicola</name>
    <dbReference type="NCBI Taxonomy" id="1690605"/>
    <lineage>
        <taxon>Eukaryota</taxon>
        <taxon>Fungi</taxon>
        <taxon>Dikarya</taxon>
        <taxon>Ascomycota</taxon>
        <taxon>Pezizomycotina</taxon>
        <taxon>Dothideomycetes</taxon>
        <taxon>Dothideomycetidae</taxon>
        <taxon>Mycosphaerellales</taxon>
        <taxon>Extremaceae</taxon>
        <taxon>Vermiconidia</taxon>
    </lineage>
</organism>
<comment type="caution">
    <text evidence="1">The sequence shown here is derived from an EMBL/GenBank/DDBJ whole genome shotgun (WGS) entry which is preliminary data.</text>
</comment>
<accession>A0ACC3MIM3</accession>
<proteinExistence type="predicted"/>
<dbReference type="EMBL" id="JAUTXU010000260">
    <property type="protein sequence ID" value="KAK3691640.1"/>
    <property type="molecule type" value="Genomic_DNA"/>
</dbReference>